<dbReference type="InterPro" id="IPR018247">
    <property type="entry name" value="EF_Hand_1_Ca_BS"/>
</dbReference>
<reference evidence="5" key="2">
    <citation type="submission" date="2025-09" db="UniProtKB">
        <authorList>
            <consortium name="Ensembl"/>
        </authorList>
    </citation>
    <scope>IDENTIFICATION</scope>
</reference>
<keyword evidence="6" id="KW-1185">Reference proteome</keyword>
<dbReference type="SUPFAM" id="SSF54909">
    <property type="entry name" value="Dimeric alpha+beta barrel"/>
    <property type="match status" value="1"/>
</dbReference>
<dbReference type="Ensembl" id="ENSSTUT00000073556.1">
    <property type="protein sequence ID" value="ENSSTUP00000069236.1"/>
    <property type="gene ID" value="ENSSTUG00000030399.1"/>
</dbReference>
<sequence>MLACTEMITMCLQSAKQKHLRAQQQPLRSHVNGLPIFKDIFRRADKNDDGKLSFDEFNAYFADGILTTEELQELFYSIDGRQNNNLDTDKLSDYFAQHLGEYMNVLSALETLNVAILKAMDKTKEEYQGSSVLGQFVTRFMLRETSSQLLSLQMSLQCAMEAVEEQSSPAPREVKVVEHPSAQRNSRRCGRKVQKNMCLSPTDPYSGILTTGLTMETDDQWCSQINRLQLLLDKLEWQNILLVQRQMMATEEDLEEFQRVLKSYVDTTSNHSDNLHVSIQKLPGKSCFIIYEFWQDRISWMSYLQSDASKNFQRCVIDMLEDPKLVSTMLLPASWWIMTNN</sequence>
<dbReference type="GO" id="GO:0000137">
    <property type="term" value="C:Golgi cis cisterna"/>
    <property type="evidence" value="ECO:0007669"/>
    <property type="project" value="TreeGrafter"/>
</dbReference>
<dbReference type="InterPro" id="IPR011008">
    <property type="entry name" value="Dimeric_a/b-barrel"/>
</dbReference>
<dbReference type="PROSITE" id="PS51725">
    <property type="entry name" value="ABM"/>
    <property type="match status" value="1"/>
</dbReference>
<dbReference type="InterPro" id="IPR039862">
    <property type="entry name" value="NECAB1/2/3"/>
</dbReference>
<dbReference type="SUPFAM" id="SSF47473">
    <property type="entry name" value="EF-hand"/>
    <property type="match status" value="1"/>
</dbReference>
<dbReference type="PROSITE" id="PS00018">
    <property type="entry name" value="EF_HAND_1"/>
    <property type="match status" value="1"/>
</dbReference>
<dbReference type="Proteomes" id="UP000472277">
    <property type="component" value="Chromosome 16"/>
</dbReference>
<dbReference type="PROSITE" id="PS50222">
    <property type="entry name" value="EF_HAND_2"/>
    <property type="match status" value="1"/>
</dbReference>
<organism evidence="5 6">
    <name type="scientific">Salmo trutta</name>
    <name type="common">Brown trout</name>
    <dbReference type="NCBI Taxonomy" id="8032"/>
    <lineage>
        <taxon>Eukaryota</taxon>
        <taxon>Metazoa</taxon>
        <taxon>Chordata</taxon>
        <taxon>Craniata</taxon>
        <taxon>Vertebrata</taxon>
        <taxon>Euteleostomi</taxon>
        <taxon>Actinopterygii</taxon>
        <taxon>Neopterygii</taxon>
        <taxon>Teleostei</taxon>
        <taxon>Protacanthopterygii</taxon>
        <taxon>Salmoniformes</taxon>
        <taxon>Salmonidae</taxon>
        <taxon>Salmoninae</taxon>
        <taxon>Salmo</taxon>
    </lineage>
</organism>
<evidence type="ECO:0000259" key="4">
    <source>
        <dbReference type="PROSITE" id="PS51725"/>
    </source>
</evidence>
<keyword evidence="1" id="KW-0479">Metal-binding</keyword>
<evidence type="ECO:0000259" key="3">
    <source>
        <dbReference type="PROSITE" id="PS50222"/>
    </source>
</evidence>
<protein>
    <submittedName>
        <fullName evidence="5">N-terminal EF-hand calcium binding protein 3</fullName>
    </submittedName>
</protein>
<evidence type="ECO:0000256" key="2">
    <source>
        <dbReference type="ARBA" id="ARBA00022837"/>
    </source>
</evidence>
<dbReference type="Gene3D" id="3.30.70.100">
    <property type="match status" value="1"/>
</dbReference>
<name>A0A674BE40_SALTR</name>
<evidence type="ECO:0000313" key="5">
    <source>
        <dbReference type="Ensembl" id="ENSSTUP00000069236.1"/>
    </source>
</evidence>
<dbReference type="AlphaFoldDB" id="A0A674BE40"/>
<dbReference type="Pfam" id="PF03992">
    <property type="entry name" value="ABM"/>
    <property type="match status" value="1"/>
</dbReference>
<dbReference type="PANTHER" id="PTHR12178:SF3">
    <property type="entry name" value="N-TERMINAL EF-HAND CALCIUM-BINDING PROTEIN 3"/>
    <property type="match status" value="1"/>
</dbReference>
<dbReference type="GO" id="GO:0005783">
    <property type="term" value="C:endoplasmic reticulum"/>
    <property type="evidence" value="ECO:0007669"/>
    <property type="project" value="TreeGrafter"/>
</dbReference>
<feature type="domain" description="EF-hand" evidence="3">
    <location>
        <begin position="32"/>
        <end position="67"/>
    </location>
</feature>
<dbReference type="GeneTree" id="ENSGT00950000183131"/>
<dbReference type="GO" id="GO:0042984">
    <property type="term" value="P:regulation of amyloid precursor protein biosynthetic process"/>
    <property type="evidence" value="ECO:0007669"/>
    <property type="project" value="TreeGrafter"/>
</dbReference>
<gene>
    <name evidence="5" type="primary">NECAB3</name>
    <name evidence="5" type="synonym">necab3</name>
</gene>
<feature type="domain" description="ABM" evidence="4">
    <location>
        <begin position="241"/>
        <end position="329"/>
    </location>
</feature>
<proteinExistence type="predicted"/>
<evidence type="ECO:0000256" key="1">
    <source>
        <dbReference type="ARBA" id="ARBA00022723"/>
    </source>
</evidence>
<dbReference type="GO" id="GO:0005509">
    <property type="term" value="F:calcium ion binding"/>
    <property type="evidence" value="ECO:0007669"/>
    <property type="project" value="InterPro"/>
</dbReference>
<accession>A0A674BE40</accession>
<reference evidence="5" key="1">
    <citation type="submission" date="2025-08" db="UniProtKB">
        <authorList>
            <consortium name="Ensembl"/>
        </authorList>
    </citation>
    <scope>IDENTIFICATION</scope>
</reference>
<evidence type="ECO:0000313" key="6">
    <source>
        <dbReference type="Proteomes" id="UP000472277"/>
    </source>
</evidence>
<dbReference type="InterPro" id="IPR011992">
    <property type="entry name" value="EF-hand-dom_pair"/>
</dbReference>
<dbReference type="PANTHER" id="PTHR12178">
    <property type="entry name" value="EF-HAND DOMAIN-CONTAINING PROTEIN"/>
    <property type="match status" value="1"/>
</dbReference>
<keyword evidence="2" id="KW-0106">Calcium</keyword>
<dbReference type="Gene3D" id="1.10.238.10">
    <property type="entry name" value="EF-hand"/>
    <property type="match status" value="1"/>
</dbReference>
<dbReference type="InterPro" id="IPR002048">
    <property type="entry name" value="EF_hand_dom"/>
</dbReference>
<dbReference type="InterPro" id="IPR007138">
    <property type="entry name" value="ABM_dom"/>
</dbReference>